<evidence type="ECO:0000313" key="4">
    <source>
        <dbReference type="Proteomes" id="UP000186609"/>
    </source>
</evidence>
<evidence type="ECO:0000259" key="2">
    <source>
        <dbReference type="Pfam" id="PF04909"/>
    </source>
</evidence>
<dbReference type="EMBL" id="CP019236">
    <property type="protein sequence ID" value="APW40331.1"/>
    <property type="molecule type" value="Genomic_DNA"/>
</dbReference>
<proteinExistence type="inferred from homology"/>
<dbReference type="Gene3D" id="3.20.20.140">
    <property type="entry name" value="Metal-dependent hydrolases"/>
    <property type="match status" value="1"/>
</dbReference>
<dbReference type="GO" id="GO:0016787">
    <property type="term" value="F:hydrolase activity"/>
    <property type="evidence" value="ECO:0007669"/>
    <property type="project" value="UniProtKB-KW"/>
</dbReference>
<gene>
    <name evidence="3" type="ORF">RD110_26605</name>
</gene>
<dbReference type="Proteomes" id="UP000186609">
    <property type="component" value="Chromosome"/>
</dbReference>
<dbReference type="RefSeq" id="WP_076204011.1">
    <property type="nucleotide sequence ID" value="NZ_CP019236.1"/>
</dbReference>
<keyword evidence="3" id="KW-0378">Hydrolase</keyword>
<dbReference type="Pfam" id="PF04909">
    <property type="entry name" value="Amidohydro_2"/>
    <property type="match status" value="1"/>
</dbReference>
<dbReference type="InterPro" id="IPR032466">
    <property type="entry name" value="Metal_Hydrolase"/>
</dbReference>
<sequence>MIDAHFHIWRLARADYGWLTPALAPIYRDVAFDDWRAVSRPCGFRAGIVVQAAPTEAETAFLLEQADAAPDVLGVVGWVDMLAADAPRRIEMLARRPKLKGLRPMLQDIADPDWILQPGVQPALHAMAAAGLVFDALVKPVHLPRILALAMRHPDLRIVIDHGAKPDIAAGQWDDWAEGLRRLAGDTSAFCKLSGLWNEAGPGASGQALRRHAGFVLECFGPARTLWGSDWPVLELAGGYAEWFGLAQALVPPEAREQVFGATARVAYGL</sequence>
<dbReference type="OrthoDB" id="9787654at2"/>
<feature type="domain" description="Amidohydrolase-related" evidence="2">
    <location>
        <begin position="2"/>
        <end position="270"/>
    </location>
</feature>
<reference evidence="3 4" key="1">
    <citation type="submission" date="2017-01" db="EMBL/GenBank/DDBJ databases">
        <authorList>
            <person name="Mah S.A."/>
            <person name="Swanson W.J."/>
            <person name="Moy G.W."/>
            <person name="Vacquier V.D."/>
        </authorList>
    </citation>
    <scope>NUCLEOTIDE SEQUENCE [LARGE SCALE GENOMIC DNA]</scope>
    <source>
        <strain evidence="3 4">DCY110</strain>
    </source>
</reference>
<comment type="similarity">
    <text evidence="1">Belongs to the metallo-dependent hydrolases superfamily.</text>
</comment>
<keyword evidence="4" id="KW-1185">Reference proteome</keyword>
<dbReference type="InterPro" id="IPR052350">
    <property type="entry name" value="Metallo-dep_Lactonases"/>
</dbReference>
<dbReference type="AlphaFoldDB" id="A0A1P8K319"/>
<dbReference type="InterPro" id="IPR006680">
    <property type="entry name" value="Amidohydro-rel"/>
</dbReference>
<dbReference type="KEGG" id="rhy:RD110_26605"/>
<protein>
    <submittedName>
        <fullName evidence="3">Amidohydrolase</fullName>
    </submittedName>
</protein>
<dbReference type="PANTHER" id="PTHR43569">
    <property type="entry name" value="AMIDOHYDROLASE"/>
    <property type="match status" value="1"/>
</dbReference>
<organism evidence="3 4">
    <name type="scientific">Rhodoferax koreensis</name>
    <dbReference type="NCBI Taxonomy" id="1842727"/>
    <lineage>
        <taxon>Bacteria</taxon>
        <taxon>Pseudomonadati</taxon>
        <taxon>Pseudomonadota</taxon>
        <taxon>Betaproteobacteria</taxon>
        <taxon>Burkholderiales</taxon>
        <taxon>Comamonadaceae</taxon>
        <taxon>Rhodoferax</taxon>
    </lineage>
</organism>
<dbReference type="PANTHER" id="PTHR43569:SF2">
    <property type="entry name" value="AMIDOHYDROLASE-RELATED DOMAIN-CONTAINING PROTEIN"/>
    <property type="match status" value="1"/>
</dbReference>
<accession>A0A1P8K319</accession>
<dbReference type="STRING" id="1842727.RD110_26605"/>
<dbReference type="SUPFAM" id="SSF51556">
    <property type="entry name" value="Metallo-dependent hydrolases"/>
    <property type="match status" value="1"/>
</dbReference>
<evidence type="ECO:0000313" key="3">
    <source>
        <dbReference type="EMBL" id="APW40331.1"/>
    </source>
</evidence>
<name>A0A1P8K319_9BURK</name>
<evidence type="ECO:0000256" key="1">
    <source>
        <dbReference type="ARBA" id="ARBA00038310"/>
    </source>
</evidence>